<protein>
    <submittedName>
        <fullName evidence="2">Uncharacterized protein</fullName>
    </submittedName>
</protein>
<proteinExistence type="predicted"/>
<evidence type="ECO:0000313" key="2">
    <source>
        <dbReference type="EMBL" id="HGZ79056.1"/>
    </source>
</evidence>
<dbReference type="AlphaFoldDB" id="A0A832I5V8"/>
<dbReference type="EMBL" id="DTKQ01000029">
    <property type="protein sequence ID" value="HGZ79056.1"/>
    <property type="molecule type" value="Genomic_DNA"/>
</dbReference>
<gene>
    <name evidence="2" type="ORF">ENW55_03625</name>
</gene>
<organism evidence="2">
    <name type="scientific">Pseudothermotoga hypogea</name>
    <dbReference type="NCBI Taxonomy" id="57487"/>
    <lineage>
        <taxon>Bacteria</taxon>
        <taxon>Thermotogati</taxon>
        <taxon>Thermotogota</taxon>
        <taxon>Thermotogae</taxon>
        <taxon>Thermotogales</taxon>
        <taxon>Thermotogaceae</taxon>
        <taxon>Pseudothermotoga</taxon>
    </lineage>
</organism>
<accession>A0A832I5V8</accession>
<sequence>MKLSPRQMVNQKQMQKIAVYISKSSKSDPVDDFTNHSTAVTTPDSLPEDEEDRSETQVKRNERLEDFSDHVDPEVGLISRRKPAYAIVTVEDSSGWRRYEVLSFLAFENNTLEKQIRNLVRSFPHFERITVEKLRYLCTDERSGNVGFTLPKTIMDYSFFLPDGQLIPIAILKRPKGRHEPRGLTLYREFRLFLFEQNQYGAVDRIERKLFENCDGLDEFVEKFLQTLSVSRSSANSILEAFHESNMVHNAFREYFEFFRGE</sequence>
<feature type="compositionally biased region" description="Polar residues" evidence="1">
    <location>
        <begin position="35"/>
        <end position="44"/>
    </location>
</feature>
<feature type="compositionally biased region" description="Basic and acidic residues" evidence="1">
    <location>
        <begin position="54"/>
        <end position="65"/>
    </location>
</feature>
<feature type="region of interest" description="Disordered" evidence="1">
    <location>
        <begin position="24"/>
        <end position="65"/>
    </location>
</feature>
<reference evidence="2" key="1">
    <citation type="journal article" date="2020" name="mSystems">
        <title>Genome- and Community-Level Interaction Insights into Carbon Utilization and Element Cycling Functions of Hydrothermarchaeota in Hydrothermal Sediment.</title>
        <authorList>
            <person name="Zhou Z."/>
            <person name="Liu Y."/>
            <person name="Xu W."/>
            <person name="Pan J."/>
            <person name="Luo Z.H."/>
            <person name="Li M."/>
        </authorList>
    </citation>
    <scope>NUCLEOTIDE SEQUENCE [LARGE SCALE GENOMIC DNA]</scope>
    <source>
        <strain evidence="2">SpSt-86</strain>
    </source>
</reference>
<comment type="caution">
    <text evidence="2">The sequence shown here is derived from an EMBL/GenBank/DDBJ whole genome shotgun (WGS) entry which is preliminary data.</text>
</comment>
<evidence type="ECO:0000256" key="1">
    <source>
        <dbReference type="SAM" id="MobiDB-lite"/>
    </source>
</evidence>
<name>A0A832I5V8_9THEM</name>